<evidence type="ECO:0000313" key="2">
    <source>
        <dbReference type="EMBL" id="CAG9565810.1"/>
    </source>
</evidence>
<gene>
    <name evidence="2" type="ORF">DCHRY22_LOCUS6577</name>
</gene>
<evidence type="ECO:0000313" key="3">
    <source>
        <dbReference type="Proteomes" id="UP000789524"/>
    </source>
</evidence>
<feature type="region of interest" description="Disordered" evidence="1">
    <location>
        <begin position="1"/>
        <end position="78"/>
    </location>
</feature>
<reference evidence="2" key="1">
    <citation type="submission" date="2021-09" db="EMBL/GenBank/DDBJ databases">
        <authorList>
            <person name="Martin H S."/>
        </authorList>
    </citation>
    <scope>NUCLEOTIDE SEQUENCE</scope>
</reference>
<accession>A0A8J2W3F4</accession>
<keyword evidence="3" id="KW-1185">Reference proteome</keyword>
<feature type="compositionally biased region" description="Basic and acidic residues" evidence="1">
    <location>
        <begin position="20"/>
        <end position="29"/>
    </location>
</feature>
<organism evidence="2 3">
    <name type="scientific">Danaus chrysippus</name>
    <name type="common">African queen</name>
    <dbReference type="NCBI Taxonomy" id="151541"/>
    <lineage>
        <taxon>Eukaryota</taxon>
        <taxon>Metazoa</taxon>
        <taxon>Ecdysozoa</taxon>
        <taxon>Arthropoda</taxon>
        <taxon>Hexapoda</taxon>
        <taxon>Insecta</taxon>
        <taxon>Pterygota</taxon>
        <taxon>Neoptera</taxon>
        <taxon>Endopterygota</taxon>
        <taxon>Lepidoptera</taxon>
        <taxon>Glossata</taxon>
        <taxon>Ditrysia</taxon>
        <taxon>Papilionoidea</taxon>
        <taxon>Nymphalidae</taxon>
        <taxon>Danainae</taxon>
        <taxon>Danaini</taxon>
        <taxon>Danaina</taxon>
        <taxon>Danaus</taxon>
        <taxon>Anosia</taxon>
    </lineage>
</organism>
<protein>
    <submittedName>
        <fullName evidence="2">(African queen) hypothetical protein</fullName>
    </submittedName>
</protein>
<evidence type="ECO:0000256" key="1">
    <source>
        <dbReference type="SAM" id="MobiDB-lite"/>
    </source>
</evidence>
<dbReference type="Proteomes" id="UP000789524">
    <property type="component" value="Unassembled WGS sequence"/>
</dbReference>
<proteinExistence type="predicted"/>
<name>A0A8J2W3F4_9NEOP</name>
<comment type="caution">
    <text evidence="2">The sequence shown here is derived from an EMBL/GenBank/DDBJ whole genome shotgun (WGS) entry which is preliminary data.</text>
</comment>
<dbReference type="AlphaFoldDB" id="A0A8J2W3F4"/>
<sequence length="138" mass="15642">MSVERGERDEARSRHTHRPHTNDGDDNLRHRDKNRRSIHTSAESYRSAIESRGLTPTQRDATRHSPGPRLLHFKSPGPLLPNYSSLPTHHYKMSTTLTPFVMPVIVSSMAALLNQIINIHQFSALPALLVTTSVYINR</sequence>
<feature type="compositionally biased region" description="Basic and acidic residues" evidence="1">
    <location>
        <begin position="1"/>
        <end position="13"/>
    </location>
</feature>
<dbReference type="EMBL" id="CAKASE010000054">
    <property type="protein sequence ID" value="CAG9565810.1"/>
    <property type="molecule type" value="Genomic_DNA"/>
</dbReference>